<accession>A0A6C0AW50</accession>
<reference evidence="2" key="1">
    <citation type="journal article" date="2020" name="Nature">
        <title>Giant virus diversity and host interactions through global metagenomics.</title>
        <authorList>
            <person name="Schulz F."/>
            <person name="Roux S."/>
            <person name="Paez-Espino D."/>
            <person name="Jungbluth S."/>
            <person name="Walsh D.A."/>
            <person name="Denef V.J."/>
            <person name="McMahon K.D."/>
            <person name="Konstantinidis K.T."/>
            <person name="Eloe-Fadrosh E.A."/>
            <person name="Kyrpides N.C."/>
            <person name="Woyke T."/>
        </authorList>
    </citation>
    <scope>NUCLEOTIDE SEQUENCE</scope>
    <source>
        <strain evidence="2">GVMAG-S-ERX555961-36</strain>
    </source>
</reference>
<organism evidence="2">
    <name type="scientific">viral metagenome</name>
    <dbReference type="NCBI Taxonomy" id="1070528"/>
    <lineage>
        <taxon>unclassified sequences</taxon>
        <taxon>metagenomes</taxon>
        <taxon>organismal metagenomes</taxon>
    </lineage>
</organism>
<keyword evidence="1" id="KW-0472">Membrane</keyword>
<protein>
    <submittedName>
        <fullName evidence="2">Uncharacterized protein</fullName>
    </submittedName>
</protein>
<keyword evidence="1" id="KW-1133">Transmembrane helix</keyword>
<dbReference type="EMBL" id="MN738764">
    <property type="protein sequence ID" value="QHS83796.1"/>
    <property type="molecule type" value="Genomic_DNA"/>
</dbReference>
<dbReference type="AlphaFoldDB" id="A0A6C0AW50"/>
<evidence type="ECO:0000256" key="1">
    <source>
        <dbReference type="SAM" id="Phobius"/>
    </source>
</evidence>
<name>A0A6C0AW50_9ZZZZ</name>
<evidence type="ECO:0000313" key="2">
    <source>
        <dbReference type="EMBL" id="QHS83796.1"/>
    </source>
</evidence>
<feature type="transmembrane region" description="Helical" evidence="1">
    <location>
        <begin position="252"/>
        <end position="272"/>
    </location>
</feature>
<keyword evidence="1" id="KW-0812">Transmembrane</keyword>
<proteinExistence type="predicted"/>
<sequence length="276" mass="32926">MSCYTYKEFYYDNGLFDNSIDITYIITMEDSVERHQHILNELKKHKPTKKVVIVYNKGFKKCLKRDKCGKINISYADLMHAVMHIFDISKNKDNILILEDDFIFNTNTRENDINSINNFLIKNNPIIYSLGSVHWLCSPLNFIHKRLYIKGASHAMIYSKKGRYLLKQQFESCKDVNKDIDLLTCFQKNTYGYYKNIYAQTFEETENRKNWSKNIKYFDLEIFVKCIIYIHKIFGLENKHNIHNNIDNINCFLFGLHSFIIVILAYLLKILLYTRR</sequence>